<dbReference type="InterPro" id="IPR051542">
    <property type="entry name" value="Hydrogenase_cytochrome"/>
</dbReference>
<feature type="transmembrane region" description="Helical" evidence="6">
    <location>
        <begin position="39"/>
        <end position="57"/>
    </location>
</feature>
<sequence>MRVWDPFVRIFHWTLVAAVAVAAATGLLADAPWIDVHVWAGTVMAGLVAARVVWGFLGPGSARFAGFVVGPRAVLAHLRELRTGTAGRHLGHNPLGALMVLALLAAAAGLALTGVVAYGGVLKAGPLAFTTGYTDGRAVLEVHELLAYFLLALIALHVAGVVFESRRSHENLARAMVTGRKPARPDDHLPAARPARPVAAAALALATLGIAAAGLGTLAARPPLGVPTAALDPAYAAECAACHVAYHPSLLPRASWTALFDGLDDHFGEDASLDPATTGRLRAWALANAAEAYDTKAANRLRAVEPAAPFTITGTRFWQRTHADIPDSVFAGSAVVSKGNCEACHADARAGRFYPGNIRIPAPTESHP</sequence>
<evidence type="ECO:0000256" key="4">
    <source>
        <dbReference type="ARBA" id="ARBA00022989"/>
    </source>
</evidence>
<protein>
    <submittedName>
        <fullName evidence="8">Cytochrome b</fullName>
    </submittedName>
</protein>
<evidence type="ECO:0000256" key="6">
    <source>
        <dbReference type="SAM" id="Phobius"/>
    </source>
</evidence>
<dbReference type="GO" id="GO:0009055">
    <property type="term" value="F:electron transfer activity"/>
    <property type="evidence" value="ECO:0007669"/>
    <property type="project" value="InterPro"/>
</dbReference>
<keyword evidence="9" id="KW-1185">Reference proteome</keyword>
<evidence type="ECO:0000313" key="9">
    <source>
        <dbReference type="Proteomes" id="UP000630353"/>
    </source>
</evidence>
<dbReference type="InterPro" id="IPR036280">
    <property type="entry name" value="Multihaem_cyt_sf"/>
</dbReference>
<dbReference type="SUPFAM" id="SSF48695">
    <property type="entry name" value="Multiheme cytochromes"/>
    <property type="match status" value="1"/>
</dbReference>
<keyword evidence="5 6" id="KW-0472">Membrane</keyword>
<evidence type="ECO:0000256" key="1">
    <source>
        <dbReference type="ARBA" id="ARBA00004651"/>
    </source>
</evidence>
<dbReference type="PANTHER" id="PTHR30485:SF2">
    <property type="entry name" value="BLL0597 PROTEIN"/>
    <property type="match status" value="1"/>
</dbReference>
<dbReference type="EMBL" id="BMZS01000011">
    <property type="protein sequence ID" value="GHD59361.1"/>
    <property type="molecule type" value="Genomic_DNA"/>
</dbReference>
<keyword evidence="2" id="KW-1003">Cell membrane</keyword>
<feature type="transmembrane region" description="Helical" evidence="6">
    <location>
        <begin position="198"/>
        <end position="220"/>
    </location>
</feature>
<name>A0A918XW97_9PROT</name>
<evidence type="ECO:0000256" key="3">
    <source>
        <dbReference type="ARBA" id="ARBA00022692"/>
    </source>
</evidence>
<dbReference type="Gene3D" id="1.20.950.20">
    <property type="entry name" value="Transmembrane di-heme cytochromes, Chain C"/>
    <property type="match status" value="1"/>
</dbReference>
<accession>A0A918XW97</accession>
<gene>
    <name evidence="8" type="ORF">GCM10017083_43430</name>
</gene>
<dbReference type="Proteomes" id="UP000630353">
    <property type="component" value="Unassembled WGS sequence"/>
</dbReference>
<evidence type="ECO:0000259" key="7">
    <source>
        <dbReference type="Pfam" id="PF01292"/>
    </source>
</evidence>
<comment type="caution">
    <text evidence="8">The sequence shown here is derived from an EMBL/GenBank/DDBJ whole genome shotgun (WGS) entry which is preliminary data.</text>
</comment>
<reference evidence="8" key="1">
    <citation type="journal article" date="2014" name="Int. J. Syst. Evol. Microbiol.">
        <title>Complete genome sequence of Corynebacterium casei LMG S-19264T (=DSM 44701T), isolated from a smear-ripened cheese.</title>
        <authorList>
            <consortium name="US DOE Joint Genome Institute (JGI-PGF)"/>
            <person name="Walter F."/>
            <person name="Albersmeier A."/>
            <person name="Kalinowski J."/>
            <person name="Ruckert C."/>
        </authorList>
    </citation>
    <scope>NUCLEOTIDE SEQUENCE</scope>
    <source>
        <strain evidence="8">KCTC 42651</strain>
    </source>
</reference>
<keyword evidence="4 6" id="KW-1133">Transmembrane helix</keyword>
<feature type="transmembrane region" description="Helical" evidence="6">
    <location>
        <begin position="98"/>
        <end position="121"/>
    </location>
</feature>
<comment type="subcellular location">
    <subcellularLocation>
        <location evidence="1">Cell membrane</location>
        <topology evidence="1">Multi-pass membrane protein</topology>
    </subcellularLocation>
</comment>
<dbReference type="InterPro" id="IPR016174">
    <property type="entry name" value="Di-haem_cyt_TM"/>
</dbReference>
<dbReference type="GO" id="GO:0020037">
    <property type="term" value="F:heme binding"/>
    <property type="evidence" value="ECO:0007669"/>
    <property type="project" value="TreeGrafter"/>
</dbReference>
<evidence type="ECO:0000313" key="8">
    <source>
        <dbReference type="EMBL" id="GHD59361.1"/>
    </source>
</evidence>
<dbReference type="SUPFAM" id="SSF81342">
    <property type="entry name" value="Transmembrane di-heme cytochromes"/>
    <property type="match status" value="1"/>
</dbReference>
<feature type="domain" description="Cytochrome b561 bacterial/Ni-hydrogenase" evidence="7">
    <location>
        <begin position="3"/>
        <end position="179"/>
    </location>
</feature>
<feature type="transmembrane region" description="Helical" evidence="6">
    <location>
        <begin position="145"/>
        <end position="163"/>
    </location>
</feature>
<keyword evidence="3 6" id="KW-0812">Transmembrane</keyword>
<dbReference type="GO" id="GO:0005886">
    <property type="term" value="C:plasma membrane"/>
    <property type="evidence" value="ECO:0007669"/>
    <property type="project" value="UniProtKB-SubCell"/>
</dbReference>
<dbReference type="AlphaFoldDB" id="A0A918XW97"/>
<dbReference type="InterPro" id="IPR011577">
    <property type="entry name" value="Cyt_b561_bac/Ni-Hgenase"/>
</dbReference>
<evidence type="ECO:0000256" key="5">
    <source>
        <dbReference type="ARBA" id="ARBA00023136"/>
    </source>
</evidence>
<reference evidence="8" key="2">
    <citation type="submission" date="2020-09" db="EMBL/GenBank/DDBJ databases">
        <authorList>
            <person name="Sun Q."/>
            <person name="Kim S."/>
        </authorList>
    </citation>
    <scope>NUCLEOTIDE SEQUENCE</scope>
    <source>
        <strain evidence="8">KCTC 42651</strain>
    </source>
</reference>
<organism evidence="8 9">
    <name type="scientific">Thalassobaculum fulvum</name>
    <dbReference type="NCBI Taxonomy" id="1633335"/>
    <lineage>
        <taxon>Bacteria</taxon>
        <taxon>Pseudomonadati</taxon>
        <taxon>Pseudomonadota</taxon>
        <taxon>Alphaproteobacteria</taxon>
        <taxon>Rhodospirillales</taxon>
        <taxon>Thalassobaculaceae</taxon>
        <taxon>Thalassobaculum</taxon>
    </lineage>
</organism>
<dbReference type="PANTHER" id="PTHR30485">
    <property type="entry name" value="NI/FE-HYDROGENASE 1 B-TYPE CYTOCHROME SUBUNIT"/>
    <property type="match status" value="1"/>
</dbReference>
<dbReference type="Pfam" id="PF09626">
    <property type="entry name" value="DHC"/>
    <property type="match status" value="1"/>
</dbReference>
<evidence type="ECO:0000256" key="2">
    <source>
        <dbReference type="ARBA" id="ARBA00022475"/>
    </source>
</evidence>
<dbReference type="Pfam" id="PF01292">
    <property type="entry name" value="Ni_hydr_CYTB"/>
    <property type="match status" value="1"/>
</dbReference>
<dbReference type="RefSeq" id="WP_229837430.1">
    <property type="nucleotide sequence ID" value="NZ_BMZS01000011.1"/>
</dbReference>
<proteinExistence type="predicted"/>
<dbReference type="InterPro" id="IPR018588">
    <property type="entry name" value="Dihaem_cytochrome-c"/>
</dbReference>
<dbReference type="GO" id="GO:0022904">
    <property type="term" value="P:respiratory electron transport chain"/>
    <property type="evidence" value="ECO:0007669"/>
    <property type="project" value="InterPro"/>
</dbReference>